<feature type="transmembrane region" description="Helical" evidence="6">
    <location>
        <begin position="376"/>
        <end position="394"/>
    </location>
</feature>
<dbReference type="PANTHER" id="PTHR43129:SF1">
    <property type="entry name" value="FOSMIDOMYCIN RESISTANCE PROTEIN"/>
    <property type="match status" value="1"/>
</dbReference>
<dbReference type="GO" id="GO:0022857">
    <property type="term" value="F:transmembrane transporter activity"/>
    <property type="evidence" value="ECO:0007669"/>
    <property type="project" value="InterPro"/>
</dbReference>
<feature type="transmembrane region" description="Helical" evidence="6">
    <location>
        <begin position="67"/>
        <end position="88"/>
    </location>
</feature>
<sequence length="401" mass="41946">MADRPTSERTNPTGPPPSVERADDSVTRRWRLLGLSWAHLLNDGAANYLPGVLPAILVSLDQPARMAGVLVAALTIGQALQPVTGWVADRIGGRVLVVSGLLISSVAGGLVGLVHTTGALIALLLLIGVGNAFFHPPALAGVRSLLQGRRGFLTSVFLVGGELGRGLWPTVASLITANFGLTYLWIIALPGLATVPMLLRSAPKLPAAPQRGRAIQWRRHASPMTLLIGYRSIRALTIFGLTTFIPLMWQARGGTLVEGASVITTMVTVGVVGNLWGGHLADRFGRRPVLVASALGSSGFIGFVVYLPGAWAWVAAAALGVALFLTASTTVLIGQDIFPENRSMGSGIALGLANGIGALLVLVIGLRVDDGNIESVFWILALLSLASTLLAIALPKSLMRE</sequence>
<feature type="transmembrane region" description="Helical" evidence="6">
    <location>
        <begin position="228"/>
        <end position="249"/>
    </location>
</feature>
<feature type="transmembrane region" description="Helical" evidence="6">
    <location>
        <begin position="313"/>
        <end position="333"/>
    </location>
</feature>
<comment type="caution">
    <text evidence="8">The sequence shown here is derived from an EMBL/GenBank/DDBJ whole genome shotgun (WGS) entry which is preliminary data.</text>
</comment>
<evidence type="ECO:0000259" key="7">
    <source>
        <dbReference type="PROSITE" id="PS50850"/>
    </source>
</evidence>
<dbReference type="Proteomes" id="UP000569329">
    <property type="component" value="Unassembled WGS sequence"/>
</dbReference>
<dbReference type="Gene3D" id="1.20.1250.20">
    <property type="entry name" value="MFS general substrate transporter like domains"/>
    <property type="match status" value="2"/>
</dbReference>
<dbReference type="RefSeq" id="WP_182545613.1">
    <property type="nucleotide sequence ID" value="NZ_JACGWZ010000005.1"/>
</dbReference>
<name>A0A839E0F4_9PSEU</name>
<evidence type="ECO:0000256" key="1">
    <source>
        <dbReference type="ARBA" id="ARBA00004651"/>
    </source>
</evidence>
<feature type="domain" description="Major facilitator superfamily (MFS) profile" evidence="7">
    <location>
        <begin position="31"/>
        <end position="399"/>
    </location>
</feature>
<keyword evidence="3 6" id="KW-1133">Transmembrane helix</keyword>
<feature type="transmembrane region" description="Helical" evidence="6">
    <location>
        <begin position="289"/>
        <end position="307"/>
    </location>
</feature>
<keyword evidence="9" id="KW-1185">Reference proteome</keyword>
<comment type="subcellular location">
    <subcellularLocation>
        <location evidence="1">Cell membrane</location>
        <topology evidence="1">Multi-pass membrane protein</topology>
    </subcellularLocation>
</comment>
<feature type="transmembrane region" description="Helical" evidence="6">
    <location>
        <begin position="345"/>
        <end position="364"/>
    </location>
</feature>
<evidence type="ECO:0000256" key="3">
    <source>
        <dbReference type="ARBA" id="ARBA00022989"/>
    </source>
</evidence>
<evidence type="ECO:0000313" key="9">
    <source>
        <dbReference type="Proteomes" id="UP000569329"/>
    </source>
</evidence>
<evidence type="ECO:0000256" key="5">
    <source>
        <dbReference type="SAM" id="MobiDB-lite"/>
    </source>
</evidence>
<gene>
    <name evidence="8" type="ORF">FHX42_003775</name>
</gene>
<dbReference type="InterPro" id="IPR036259">
    <property type="entry name" value="MFS_trans_sf"/>
</dbReference>
<dbReference type="SUPFAM" id="SSF103473">
    <property type="entry name" value="MFS general substrate transporter"/>
    <property type="match status" value="1"/>
</dbReference>
<protein>
    <submittedName>
        <fullName evidence="8">FSR family fosmidomycin resistance protein-like MFS transporter</fullName>
    </submittedName>
</protein>
<feature type="transmembrane region" description="Helical" evidence="6">
    <location>
        <begin position="120"/>
        <end position="139"/>
    </location>
</feature>
<dbReference type="InterPro" id="IPR020846">
    <property type="entry name" value="MFS_dom"/>
</dbReference>
<keyword evidence="2 6" id="KW-0812">Transmembrane</keyword>
<dbReference type="PANTHER" id="PTHR43129">
    <property type="entry name" value="FOSMIDOMYCIN RESISTANCE PROTEIN"/>
    <property type="match status" value="1"/>
</dbReference>
<dbReference type="AlphaFoldDB" id="A0A839E0F4"/>
<feature type="transmembrane region" description="Helical" evidence="6">
    <location>
        <begin position="255"/>
        <end position="277"/>
    </location>
</feature>
<evidence type="ECO:0000256" key="2">
    <source>
        <dbReference type="ARBA" id="ARBA00022692"/>
    </source>
</evidence>
<evidence type="ECO:0000313" key="8">
    <source>
        <dbReference type="EMBL" id="MBA8826399.1"/>
    </source>
</evidence>
<dbReference type="PROSITE" id="PS50850">
    <property type="entry name" value="MFS"/>
    <property type="match status" value="1"/>
</dbReference>
<keyword evidence="4 6" id="KW-0472">Membrane</keyword>
<evidence type="ECO:0000256" key="6">
    <source>
        <dbReference type="SAM" id="Phobius"/>
    </source>
</evidence>
<feature type="region of interest" description="Disordered" evidence="5">
    <location>
        <begin position="1"/>
        <end position="23"/>
    </location>
</feature>
<evidence type="ECO:0000256" key="4">
    <source>
        <dbReference type="ARBA" id="ARBA00023136"/>
    </source>
</evidence>
<organism evidence="8 9">
    <name type="scientific">Halosaccharopolyspora lacisalsi</name>
    <dbReference type="NCBI Taxonomy" id="1000566"/>
    <lineage>
        <taxon>Bacteria</taxon>
        <taxon>Bacillati</taxon>
        <taxon>Actinomycetota</taxon>
        <taxon>Actinomycetes</taxon>
        <taxon>Pseudonocardiales</taxon>
        <taxon>Pseudonocardiaceae</taxon>
        <taxon>Halosaccharopolyspora</taxon>
    </lineage>
</organism>
<feature type="transmembrane region" description="Helical" evidence="6">
    <location>
        <begin position="95"/>
        <end position="114"/>
    </location>
</feature>
<dbReference type="GO" id="GO:0005886">
    <property type="term" value="C:plasma membrane"/>
    <property type="evidence" value="ECO:0007669"/>
    <property type="project" value="UniProtKB-SubCell"/>
</dbReference>
<dbReference type="Pfam" id="PF07690">
    <property type="entry name" value="MFS_1"/>
    <property type="match status" value="1"/>
</dbReference>
<dbReference type="InterPro" id="IPR011701">
    <property type="entry name" value="MFS"/>
</dbReference>
<proteinExistence type="predicted"/>
<reference evidence="8 9" key="1">
    <citation type="submission" date="2020-07" db="EMBL/GenBank/DDBJ databases">
        <title>Sequencing the genomes of 1000 actinobacteria strains.</title>
        <authorList>
            <person name="Klenk H.-P."/>
        </authorList>
    </citation>
    <scope>NUCLEOTIDE SEQUENCE [LARGE SCALE GENOMIC DNA]</scope>
    <source>
        <strain evidence="8 9">DSM 45975</strain>
    </source>
</reference>
<accession>A0A839E0F4</accession>
<dbReference type="EMBL" id="JACGWZ010000005">
    <property type="protein sequence ID" value="MBA8826399.1"/>
    <property type="molecule type" value="Genomic_DNA"/>
</dbReference>
<dbReference type="CDD" id="cd17478">
    <property type="entry name" value="MFS_FsR"/>
    <property type="match status" value="1"/>
</dbReference>